<name>A0A8H6AXW1_9HELO</name>
<dbReference type="GeneID" id="59265582"/>
<evidence type="ECO:0000313" key="3">
    <source>
        <dbReference type="Proteomes" id="UP000531561"/>
    </source>
</evidence>
<evidence type="ECO:0000256" key="1">
    <source>
        <dbReference type="SAM" id="MobiDB-lite"/>
    </source>
</evidence>
<feature type="region of interest" description="Disordered" evidence="1">
    <location>
        <begin position="1"/>
        <end position="25"/>
    </location>
</feature>
<keyword evidence="3" id="KW-1185">Reference proteome</keyword>
<protein>
    <submittedName>
        <fullName evidence="2">Uncharacterized protein</fullName>
    </submittedName>
</protein>
<accession>A0A8H6AXW1</accession>
<reference evidence="2 3" key="1">
    <citation type="journal article" date="2020" name="Phytopathology">
        <title>A high-quality genome resource of Botrytis fragariae, a new and rapidly spreading fungal pathogen causing strawberry gray mold in the U.S.A.</title>
        <authorList>
            <person name="Wu Y."/>
            <person name="Saski C.A."/>
            <person name="Schnabel G."/>
            <person name="Xiao S."/>
            <person name="Hu M."/>
        </authorList>
    </citation>
    <scope>NUCLEOTIDE SEQUENCE [LARGE SCALE GENOMIC DNA]</scope>
    <source>
        <strain evidence="2 3">BVB16</strain>
    </source>
</reference>
<dbReference type="OrthoDB" id="3541300at2759"/>
<sequence>MAQDSTTPELSSEKRNTYSPATVPPSVIDTLRQKAYDKAYQTACWHSDRYMREYMSDFERIRT</sequence>
<proteinExistence type="predicted"/>
<dbReference type="AlphaFoldDB" id="A0A8H6AXW1"/>
<evidence type="ECO:0000313" key="2">
    <source>
        <dbReference type="EMBL" id="KAF5875801.1"/>
    </source>
</evidence>
<dbReference type="EMBL" id="JABFCT010000005">
    <property type="protein sequence ID" value="KAF5875801.1"/>
    <property type="molecule type" value="Genomic_DNA"/>
</dbReference>
<feature type="compositionally biased region" description="Polar residues" evidence="1">
    <location>
        <begin position="1"/>
        <end position="10"/>
    </location>
</feature>
<comment type="caution">
    <text evidence="2">The sequence shown here is derived from an EMBL/GenBank/DDBJ whole genome shotgun (WGS) entry which is preliminary data.</text>
</comment>
<organism evidence="2 3">
    <name type="scientific">Botrytis fragariae</name>
    <dbReference type="NCBI Taxonomy" id="1964551"/>
    <lineage>
        <taxon>Eukaryota</taxon>
        <taxon>Fungi</taxon>
        <taxon>Dikarya</taxon>
        <taxon>Ascomycota</taxon>
        <taxon>Pezizomycotina</taxon>
        <taxon>Leotiomycetes</taxon>
        <taxon>Helotiales</taxon>
        <taxon>Sclerotiniaceae</taxon>
        <taxon>Botrytis</taxon>
    </lineage>
</organism>
<dbReference type="Proteomes" id="UP000531561">
    <property type="component" value="Unassembled WGS sequence"/>
</dbReference>
<gene>
    <name evidence="2" type="ORF">Bfra_011563</name>
</gene>
<dbReference type="RefSeq" id="XP_037194747.1">
    <property type="nucleotide sequence ID" value="XM_037341890.1"/>
</dbReference>